<feature type="compositionally biased region" description="Basic and acidic residues" evidence="1">
    <location>
        <begin position="1"/>
        <end position="29"/>
    </location>
</feature>
<evidence type="ECO:0000256" key="1">
    <source>
        <dbReference type="SAM" id="MobiDB-lite"/>
    </source>
</evidence>
<reference evidence="2 3" key="1">
    <citation type="submission" date="2015-08" db="EMBL/GenBank/DDBJ databases">
        <authorList>
            <person name="Adesuyi A.O."/>
            <person name="Belay S."/>
            <person name="Corso A.D."/>
            <person name="Debo C.J."/>
            <person name="Downie J."/>
            <person name="Durmaz C."/>
            <person name="Espinoza J.R."/>
            <person name="Gilliam M.L."/>
            <person name="Gooden M.C."/>
            <person name="Hervey R.L."/>
            <person name="Ilanchezhian M."/>
            <person name="Kamara A."/>
            <person name="Lanao D.A."/>
            <person name="Malapati S.H."/>
            <person name="Moondra S."/>
            <person name="Mattei A.M."/>
            <person name="May C.J."/>
            <person name="Modlin S.E."/>
            <person name="Sadik I."/>
            <person name="Saulenas K.M."/>
            <person name="Allen E.A."/>
            <person name="Whitaker A.L."/>
            <person name="Awate O.A."/>
            <person name="Gray V.C."/>
            <person name="Buchser W.J."/>
            <person name="Saha M.S."/>
            <person name="Delesalle V.A."/>
            <person name="Bradley K.W."/>
            <person name="Asai D.J."/>
            <person name="Bowman C.A."/>
            <person name="Russell D.A."/>
            <person name="Pope W.H."/>
            <person name="Jacobs-Sera D."/>
            <person name="Hendrix R.W."/>
            <person name="Hatfull G.F."/>
        </authorList>
    </citation>
    <scope>NUCLEOTIDE SEQUENCE [LARGE SCALE GENOMIC DNA]</scope>
</reference>
<name>A0A0K2CLQ4_9CAUD</name>
<evidence type="ECO:0000313" key="2">
    <source>
        <dbReference type="EMBL" id="ALA06477.1"/>
    </source>
</evidence>
<dbReference type="EMBL" id="KT372002">
    <property type="protein sequence ID" value="ALA06477.1"/>
    <property type="molecule type" value="Genomic_DNA"/>
</dbReference>
<dbReference type="KEGG" id="vg:26517985"/>
<sequence>MPEHHGQVPDCQLDERGSGGDRAGDRIATRQEPSVCHVAGNGCQGSEDQQHPGVDPSGACLGGCGCDGGDDHQTVHDQWHHPSLAGWNVVLYRQLFERGERQGERESCYRNRSRYCEVGGGEPFLLQRYALHCTWPFQVFRPSLDRTPVGGSFFVCLANLAQL</sequence>
<dbReference type="Proteomes" id="UP000203368">
    <property type="component" value="Segment"/>
</dbReference>
<evidence type="ECO:0000313" key="3">
    <source>
        <dbReference type="Proteomes" id="UP000203368"/>
    </source>
</evidence>
<gene>
    <name evidence="2" type="ORF">SEA_COSMICSANS_30</name>
</gene>
<proteinExistence type="predicted"/>
<dbReference type="RefSeq" id="YP_009189683.1">
    <property type="nucleotide sequence ID" value="NC_028677.1"/>
</dbReference>
<protein>
    <submittedName>
        <fullName evidence="2">Uncharacterized protein</fullName>
    </submittedName>
</protein>
<organism evidence="2 3">
    <name type="scientific">Rhodococcus phage CosmicSans</name>
    <dbReference type="NCBI Taxonomy" id="1701851"/>
    <lineage>
        <taxon>Viruses</taxon>
        <taxon>Duplodnaviria</taxon>
        <taxon>Heunggongvirae</taxon>
        <taxon>Uroviricota</taxon>
        <taxon>Caudoviricetes</taxon>
        <taxon>Rerduovirus</taxon>
        <taxon>Rerduovirus RER2</taxon>
    </lineage>
</organism>
<dbReference type="GeneID" id="26517985"/>
<accession>A0A0K2CLQ4</accession>
<feature type="region of interest" description="Disordered" evidence="1">
    <location>
        <begin position="1"/>
        <end position="31"/>
    </location>
</feature>